<feature type="region of interest" description="Disordered" evidence="12">
    <location>
        <begin position="154"/>
        <end position="212"/>
    </location>
</feature>
<dbReference type="EMBL" id="PDCK01000040">
    <property type="protein sequence ID" value="PRQ50496.1"/>
    <property type="molecule type" value="Genomic_DNA"/>
</dbReference>
<keyword evidence="5" id="KW-0902">Two-component regulatory system</keyword>
<dbReference type="InterPro" id="IPR017053">
    <property type="entry name" value="Response_reg_B-typ_pln"/>
</dbReference>
<evidence type="ECO:0000256" key="12">
    <source>
        <dbReference type="SAM" id="MobiDB-lite"/>
    </source>
</evidence>
<keyword evidence="4" id="KW-0932">Cytokinin signaling pathway</keyword>
<protein>
    <submittedName>
        <fullName evidence="14">Putative response regulator and transcription factor RR-A-type family</fullName>
    </submittedName>
</protein>
<dbReference type="InterPro" id="IPR001789">
    <property type="entry name" value="Sig_transdc_resp-reg_receiver"/>
</dbReference>
<dbReference type="PANTHER" id="PTHR43874:SF205">
    <property type="entry name" value="TWO-COMPONENT RESPONSE REGULATOR ORR23"/>
    <property type="match status" value="1"/>
</dbReference>
<dbReference type="GO" id="GO:0009736">
    <property type="term" value="P:cytokinin-activated signaling pathway"/>
    <property type="evidence" value="ECO:0007669"/>
    <property type="project" value="UniProtKB-KW"/>
</dbReference>
<feature type="region of interest" description="Disordered" evidence="12">
    <location>
        <begin position="380"/>
        <end position="410"/>
    </location>
</feature>
<dbReference type="STRING" id="74649.A0A2P6RVP7"/>
<gene>
    <name evidence="14" type="ORF">RchiOBHm_Chr2g0133831</name>
</gene>
<feature type="region of interest" description="Disordered" evidence="12">
    <location>
        <begin position="291"/>
        <end position="311"/>
    </location>
</feature>
<comment type="subcellular location">
    <subcellularLocation>
        <location evidence="1">Nucleus</location>
    </subcellularLocation>
</comment>
<reference evidence="14 15" key="1">
    <citation type="journal article" date="2018" name="Nat. Genet.">
        <title>The Rosa genome provides new insights in the design of modern roses.</title>
        <authorList>
            <person name="Bendahmane M."/>
        </authorList>
    </citation>
    <scope>NUCLEOTIDE SEQUENCE [LARGE SCALE GENOMIC DNA]</scope>
    <source>
        <strain evidence="15">cv. Old Blush</strain>
    </source>
</reference>
<accession>A0A2P6RVP7</accession>
<feature type="modified residue" description="4-aspartylphosphate" evidence="11">
    <location>
        <position position="77"/>
    </location>
</feature>
<dbReference type="Proteomes" id="UP000238479">
    <property type="component" value="Chromosome 2"/>
</dbReference>
<dbReference type="Gramene" id="PRQ50496">
    <property type="protein sequence ID" value="PRQ50496"/>
    <property type="gene ID" value="RchiOBHm_Chr2g0133831"/>
</dbReference>
<dbReference type="NCBIfam" id="TIGR01557">
    <property type="entry name" value="myb_SHAQKYF"/>
    <property type="match status" value="1"/>
</dbReference>
<keyword evidence="3 11" id="KW-0597">Phosphoprotein</keyword>
<keyword evidence="6" id="KW-0805">Transcription regulation</keyword>
<dbReference type="Gene3D" id="1.10.10.60">
    <property type="entry name" value="Homeodomain-like"/>
    <property type="match status" value="1"/>
</dbReference>
<name>A0A2P6RVP7_ROSCH</name>
<evidence type="ECO:0000256" key="2">
    <source>
        <dbReference type="ARBA" id="ARBA00006015"/>
    </source>
</evidence>
<evidence type="ECO:0000313" key="15">
    <source>
        <dbReference type="Proteomes" id="UP000238479"/>
    </source>
</evidence>
<evidence type="ECO:0000256" key="11">
    <source>
        <dbReference type="PROSITE-ProRule" id="PRU00169"/>
    </source>
</evidence>
<evidence type="ECO:0000313" key="14">
    <source>
        <dbReference type="EMBL" id="PRQ50496.1"/>
    </source>
</evidence>
<evidence type="ECO:0000256" key="9">
    <source>
        <dbReference type="ARBA" id="ARBA00023163"/>
    </source>
</evidence>
<feature type="compositionally biased region" description="Acidic residues" evidence="12">
    <location>
        <begin position="193"/>
        <end position="206"/>
    </location>
</feature>
<dbReference type="PIRSF" id="PIRSF036392">
    <property type="entry name" value="RR_ARR_type-B"/>
    <property type="match status" value="1"/>
</dbReference>
<dbReference type="GO" id="GO:0005634">
    <property type="term" value="C:nucleus"/>
    <property type="evidence" value="ECO:0007669"/>
    <property type="project" value="UniProtKB-SubCell"/>
</dbReference>
<feature type="domain" description="Response regulatory" evidence="13">
    <location>
        <begin position="26"/>
        <end position="141"/>
    </location>
</feature>
<keyword evidence="8" id="KW-0010">Activator</keyword>
<dbReference type="GO" id="GO:0003700">
    <property type="term" value="F:DNA-binding transcription factor activity"/>
    <property type="evidence" value="ECO:0007669"/>
    <property type="project" value="InterPro"/>
</dbReference>
<dbReference type="InterPro" id="IPR006447">
    <property type="entry name" value="Myb_dom_plants"/>
</dbReference>
<evidence type="ECO:0000256" key="7">
    <source>
        <dbReference type="ARBA" id="ARBA00023125"/>
    </source>
</evidence>
<sequence length="702" mass="78561">MDAKDQLGGSVGDQNGDMDRFPDGMRVLAVDDDLTYLKFLEATLRKCNYEVTTANHAYEALQILRENRNKFDLVISDVQMPDMDGFQLLKLLGHEMDLPVIMVSGNGDTELMKKGISHGACCYLVKPVNIEVFKTIWQHVFRRKKLNSKDQCKSCDQDKVCKGTGESEEGMSAASSSDKNGKHKRKRKHQKEDDEEGEDDEDENEEPSTQKKRRIVWSEELHKKFLDVFYYLGPEKAVPKKILELMNVEDLSRGNVASHLQKFREQLKKGGSKKEKQRATMVVDLGRKDSSYTLHTGPVDESGGRLSNPAPLSSYIPPQMLSRSNSPTDFNMPRINPSSHLLRPGQSQNLCNSINTVANLQPSVLTNQSRNLFQVSQAPVEQNQLQQKNSTIDIRQSTPNNNGSTSTFPYKGLPGSSVGYDCNTSMLQGNPQQKHGTLEFGNQSSLRVNSLNPKSFDNSLCRSSNFLDNDGYGESWQGGMQGCGQLYQFPSTSLLRSEASNFGQFPANNLGVSSSTPQIGNTPNDFSSLSALSASVEEPRENIHIKNQGYAVPTMYCTPNQWWEDHKQDYNHNWNLSSIVSSNGVVDPLSLTLDQNDAVCSRSINSSLFDQFNGGNRTIVQRLEVENSTMHTKIDPNEDHILLEQAKSNDGLVQNSLESLDNQIELENDFDLLDGEFGFDAIQEQKKNDEYDLLDGGFRFEA</sequence>
<dbReference type="SUPFAM" id="SSF52172">
    <property type="entry name" value="CheY-like"/>
    <property type="match status" value="1"/>
</dbReference>
<dbReference type="InterPro" id="IPR011006">
    <property type="entry name" value="CheY-like_superfamily"/>
</dbReference>
<proteinExistence type="inferred from homology"/>
<dbReference type="GO" id="GO:0000160">
    <property type="term" value="P:phosphorelay signal transduction system"/>
    <property type="evidence" value="ECO:0007669"/>
    <property type="project" value="UniProtKB-KW"/>
</dbReference>
<comment type="caution">
    <text evidence="14">The sequence shown here is derived from an EMBL/GenBank/DDBJ whole genome shotgun (WGS) entry which is preliminary data.</text>
</comment>
<dbReference type="PROSITE" id="PS50110">
    <property type="entry name" value="RESPONSE_REGULATORY"/>
    <property type="match status" value="1"/>
</dbReference>
<dbReference type="SMART" id="SM00448">
    <property type="entry name" value="REC"/>
    <property type="match status" value="1"/>
</dbReference>
<evidence type="ECO:0000256" key="5">
    <source>
        <dbReference type="ARBA" id="ARBA00023012"/>
    </source>
</evidence>
<dbReference type="Pfam" id="PF00072">
    <property type="entry name" value="Response_reg"/>
    <property type="match status" value="1"/>
</dbReference>
<evidence type="ECO:0000259" key="13">
    <source>
        <dbReference type="PROSITE" id="PS50110"/>
    </source>
</evidence>
<dbReference type="CDD" id="cd17584">
    <property type="entry name" value="REC_typeB_ARR-like"/>
    <property type="match status" value="1"/>
</dbReference>
<keyword evidence="7" id="KW-0238">DNA-binding</keyword>
<organism evidence="14 15">
    <name type="scientific">Rosa chinensis</name>
    <name type="common">China rose</name>
    <dbReference type="NCBI Taxonomy" id="74649"/>
    <lineage>
        <taxon>Eukaryota</taxon>
        <taxon>Viridiplantae</taxon>
        <taxon>Streptophyta</taxon>
        <taxon>Embryophyta</taxon>
        <taxon>Tracheophyta</taxon>
        <taxon>Spermatophyta</taxon>
        <taxon>Magnoliopsida</taxon>
        <taxon>eudicotyledons</taxon>
        <taxon>Gunneridae</taxon>
        <taxon>Pentapetalae</taxon>
        <taxon>rosids</taxon>
        <taxon>fabids</taxon>
        <taxon>Rosales</taxon>
        <taxon>Rosaceae</taxon>
        <taxon>Rosoideae</taxon>
        <taxon>Rosoideae incertae sedis</taxon>
        <taxon>Rosa</taxon>
    </lineage>
</organism>
<dbReference type="InterPro" id="IPR045279">
    <property type="entry name" value="ARR-like"/>
</dbReference>
<dbReference type="AlphaFoldDB" id="A0A2P6RVP7"/>
<dbReference type="GO" id="GO:0003677">
    <property type="term" value="F:DNA binding"/>
    <property type="evidence" value="ECO:0007669"/>
    <property type="project" value="UniProtKB-KW"/>
</dbReference>
<dbReference type="SUPFAM" id="SSF46689">
    <property type="entry name" value="Homeodomain-like"/>
    <property type="match status" value="1"/>
</dbReference>
<evidence type="ECO:0000256" key="10">
    <source>
        <dbReference type="ARBA" id="ARBA00023242"/>
    </source>
</evidence>
<keyword evidence="15" id="KW-1185">Reference proteome</keyword>
<feature type="compositionally biased region" description="Polar residues" evidence="12">
    <location>
        <begin position="380"/>
        <end position="408"/>
    </location>
</feature>
<dbReference type="FunFam" id="1.10.10.60:FF:000007">
    <property type="entry name" value="Two-component response regulator"/>
    <property type="match status" value="1"/>
</dbReference>
<dbReference type="PANTHER" id="PTHR43874">
    <property type="entry name" value="TWO-COMPONENT RESPONSE REGULATOR"/>
    <property type="match status" value="1"/>
</dbReference>
<keyword evidence="9" id="KW-0804">Transcription</keyword>
<comment type="similarity">
    <text evidence="2">Belongs to the ARR family. Type-B subfamily.</text>
</comment>
<evidence type="ECO:0000256" key="6">
    <source>
        <dbReference type="ARBA" id="ARBA00023015"/>
    </source>
</evidence>
<evidence type="ECO:0000256" key="3">
    <source>
        <dbReference type="ARBA" id="ARBA00022553"/>
    </source>
</evidence>
<evidence type="ECO:0000256" key="1">
    <source>
        <dbReference type="ARBA" id="ARBA00004123"/>
    </source>
</evidence>
<keyword evidence="10" id="KW-0539">Nucleus</keyword>
<evidence type="ECO:0000256" key="8">
    <source>
        <dbReference type="ARBA" id="ARBA00023159"/>
    </source>
</evidence>
<evidence type="ECO:0000256" key="4">
    <source>
        <dbReference type="ARBA" id="ARBA00022864"/>
    </source>
</evidence>
<dbReference type="Gene3D" id="3.40.50.2300">
    <property type="match status" value="1"/>
</dbReference>
<dbReference type="InterPro" id="IPR009057">
    <property type="entry name" value="Homeodomain-like_sf"/>
</dbReference>